<protein>
    <submittedName>
        <fullName evidence="1">Uncharacterized protein</fullName>
    </submittedName>
</protein>
<comment type="caution">
    <text evidence="1">The sequence shown here is derived from an EMBL/GenBank/DDBJ whole genome shotgun (WGS) entry which is preliminary data.</text>
</comment>
<evidence type="ECO:0000313" key="2">
    <source>
        <dbReference type="Proteomes" id="UP000541444"/>
    </source>
</evidence>
<proteinExistence type="predicted"/>
<dbReference type="GO" id="GO:0003676">
    <property type="term" value="F:nucleic acid binding"/>
    <property type="evidence" value="ECO:0007669"/>
    <property type="project" value="InterPro"/>
</dbReference>
<dbReference type="InterPro" id="IPR036397">
    <property type="entry name" value="RNaseH_sf"/>
</dbReference>
<dbReference type="EMBL" id="JACGCM010001655">
    <property type="protein sequence ID" value="KAF6152066.1"/>
    <property type="molecule type" value="Genomic_DNA"/>
</dbReference>
<reference evidence="1 2" key="1">
    <citation type="journal article" date="2020" name="IScience">
        <title>Genome Sequencing of the Endangered Kingdonia uniflora (Circaeasteraceae, Ranunculales) Reveals Potential Mechanisms of Evolutionary Specialization.</title>
        <authorList>
            <person name="Sun Y."/>
            <person name="Deng T."/>
            <person name="Zhang A."/>
            <person name="Moore M.J."/>
            <person name="Landis J.B."/>
            <person name="Lin N."/>
            <person name="Zhang H."/>
            <person name="Zhang X."/>
            <person name="Huang J."/>
            <person name="Zhang X."/>
            <person name="Sun H."/>
            <person name="Wang H."/>
        </authorList>
    </citation>
    <scope>NUCLEOTIDE SEQUENCE [LARGE SCALE GENOMIC DNA]</scope>
    <source>
        <strain evidence="1">TB1705</strain>
        <tissue evidence="1">Leaf</tissue>
    </source>
</reference>
<accession>A0A7J7MAZ7</accession>
<gene>
    <name evidence="1" type="ORF">GIB67_031388</name>
</gene>
<sequence>MASYNWPCSLIKEGDNILLNYIWIEDSKKGKGVTLKWEKVRKPINEGGLGVRSLGEVNNVMLCKLHWVFKQRSEDWALFLKSKFSTKSEGTICYHKPSTIWSGIKIGAALTKPSICWLIGDGKKIDFWRETWAIEITLMEYIELPVHMWKLYTAKLNNFIKTQGWQFPNDIRLLLRALGIHVQQLQCNPNNQDTMIWKPDLRGAFSRKNAFKTLHKGEDTTWWWKYVWNNAIHPRQGGFALRLLNHLLPMDDTIMKKGNPGNVGIGIIYKDNKGDVMGTYGKATGHATNYIAEITTIISGVQ</sequence>
<evidence type="ECO:0000313" key="1">
    <source>
        <dbReference type="EMBL" id="KAF6152066.1"/>
    </source>
</evidence>
<name>A0A7J7MAZ7_9MAGN</name>
<organism evidence="1 2">
    <name type="scientific">Kingdonia uniflora</name>
    <dbReference type="NCBI Taxonomy" id="39325"/>
    <lineage>
        <taxon>Eukaryota</taxon>
        <taxon>Viridiplantae</taxon>
        <taxon>Streptophyta</taxon>
        <taxon>Embryophyta</taxon>
        <taxon>Tracheophyta</taxon>
        <taxon>Spermatophyta</taxon>
        <taxon>Magnoliopsida</taxon>
        <taxon>Ranunculales</taxon>
        <taxon>Circaeasteraceae</taxon>
        <taxon>Kingdonia</taxon>
    </lineage>
</organism>
<dbReference type="Gene3D" id="3.30.420.10">
    <property type="entry name" value="Ribonuclease H-like superfamily/Ribonuclease H"/>
    <property type="match status" value="1"/>
</dbReference>
<keyword evidence="2" id="KW-1185">Reference proteome</keyword>
<dbReference type="Proteomes" id="UP000541444">
    <property type="component" value="Unassembled WGS sequence"/>
</dbReference>
<dbReference type="AlphaFoldDB" id="A0A7J7MAZ7"/>
<dbReference type="OrthoDB" id="1742485at2759"/>